<dbReference type="InterPro" id="IPR000182">
    <property type="entry name" value="GNAT_dom"/>
</dbReference>
<evidence type="ECO:0000256" key="2">
    <source>
        <dbReference type="ARBA" id="ARBA00023315"/>
    </source>
</evidence>
<dbReference type="EMBL" id="BNJG01000001">
    <property type="protein sequence ID" value="GHO55617.1"/>
    <property type="molecule type" value="Genomic_DNA"/>
</dbReference>
<reference evidence="4 5" key="1">
    <citation type="journal article" date="2021" name="Int. J. Syst. Evol. Microbiol.">
        <title>Reticulibacter mediterranei gen. nov., sp. nov., within the new family Reticulibacteraceae fam. nov., and Ktedonospora formicarum gen. nov., sp. nov., Ktedonobacter robiniae sp. nov., Dictyobacter formicarum sp. nov. and Dictyobacter arantiisoli sp. nov., belonging to the class Ktedonobacteria.</title>
        <authorList>
            <person name="Yabe S."/>
            <person name="Zheng Y."/>
            <person name="Wang C.M."/>
            <person name="Sakai Y."/>
            <person name="Abe K."/>
            <person name="Yokota A."/>
            <person name="Donadio S."/>
            <person name="Cavaletti L."/>
            <person name="Monciardini P."/>
        </authorList>
    </citation>
    <scope>NUCLEOTIDE SEQUENCE [LARGE SCALE GENOMIC DNA]</scope>
    <source>
        <strain evidence="4 5">SOSP1-30</strain>
    </source>
</reference>
<evidence type="ECO:0000256" key="1">
    <source>
        <dbReference type="ARBA" id="ARBA00022679"/>
    </source>
</evidence>
<organism evidence="4 5">
    <name type="scientific">Ktedonobacter robiniae</name>
    <dbReference type="NCBI Taxonomy" id="2778365"/>
    <lineage>
        <taxon>Bacteria</taxon>
        <taxon>Bacillati</taxon>
        <taxon>Chloroflexota</taxon>
        <taxon>Ktedonobacteria</taxon>
        <taxon>Ktedonobacterales</taxon>
        <taxon>Ktedonobacteraceae</taxon>
        <taxon>Ktedonobacter</taxon>
    </lineage>
</organism>
<dbReference type="InterPro" id="IPR016181">
    <property type="entry name" value="Acyl_CoA_acyltransferase"/>
</dbReference>
<keyword evidence="5" id="KW-1185">Reference proteome</keyword>
<dbReference type="Proteomes" id="UP000654345">
    <property type="component" value="Unassembled WGS sequence"/>
</dbReference>
<evidence type="ECO:0000313" key="5">
    <source>
        <dbReference type="Proteomes" id="UP000654345"/>
    </source>
</evidence>
<keyword evidence="2" id="KW-0012">Acyltransferase</keyword>
<evidence type="ECO:0000313" key="4">
    <source>
        <dbReference type="EMBL" id="GHO55617.1"/>
    </source>
</evidence>
<name>A0ABQ3UTB5_9CHLR</name>
<dbReference type="InterPro" id="IPR050832">
    <property type="entry name" value="Bact_Acetyltransf"/>
</dbReference>
<dbReference type="CDD" id="cd04301">
    <property type="entry name" value="NAT_SF"/>
    <property type="match status" value="1"/>
</dbReference>
<protein>
    <submittedName>
        <fullName evidence="4">GNAT family N-acetyltransferase</fullName>
    </submittedName>
</protein>
<keyword evidence="1" id="KW-0808">Transferase</keyword>
<accession>A0ABQ3UTB5</accession>
<feature type="domain" description="N-acetyltransferase" evidence="3">
    <location>
        <begin position="3"/>
        <end position="165"/>
    </location>
</feature>
<evidence type="ECO:0000259" key="3">
    <source>
        <dbReference type="PROSITE" id="PS51186"/>
    </source>
</evidence>
<proteinExistence type="predicted"/>
<dbReference type="PANTHER" id="PTHR43877">
    <property type="entry name" value="AMINOALKYLPHOSPHONATE N-ACETYLTRANSFERASE-RELATED-RELATED"/>
    <property type="match status" value="1"/>
</dbReference>
<gene>
    <name evidence="4" type="ORF">KSB_40920</name>
</gene>
<dbReference type="SUPFAM" id="SSF55729">
    <property type="entry name" value="Acyl-CoA N-acyltransferases (Nat)"/>
    <property type="match status" value="1"/>
</dbReference>
<comment type="caution">
    <text evidence="4">The sequence shown here is derived from an EMBL/GenBank/DDBJ whole genome shotgun (WGS) entry which is preliminary data.</text>
</comment>
<dbReference type="PROSITE" id="PS51186">
    <property type="entry name" value="GNAT"/>
    <property type="match status" value="1"/>
</dbReference>
<dbReference type="Pfam" id="PF00583">
    <property type="entry name" value="Acetyltransf_1"/>
    <property type="match status" value="1"/>
</dbReference>
<sequence length="165" mass="18454">MNRYIRPFSPDDLEDVVQLSLLAWAPVFHSFKQVLGSKIYSLLYPDWEQAQSAVVEKICREHEKTLVWVAESHGTITGFIAYTLNSQENGQNSTGEVELLAVHPEYQNQGIGTALNHFALEKMKESGIKLAIVGTGGDSGHAPARRTYEKAGYVPLPIMRYYQAL</sequence>
<dbReference type="Gene3D" id="3.40.630.30">
    <property type="match status" value="1"/>
</dbReference>